<dbReference type="EMBL" id="RPDH01000001">
    <property type="protein sequence ID" value="RPE13538.1"/>
    <property type="molecule type" value="Genomic_DNA"/>
</dbReference>
<dbReference type="GO" id="GO:0016491">
    <property type="term" value="F:oxidoreductase activity"/>
    <property type="evidence" value="ECO:0007669"/>
    <property type="project" value="UniProtKB-KW"/>
</dbReference>
<comment type="caution">
    <text evidence="4">The sequence shown here is derived from an EMBL/GenBank/DDBJ whole genome shotgun (WGS) entry which is preliminary data.</text>
</comment>
<name>A0A3N4Q006_9BACT</name>
<dbReference type="GO" id="GO:0016020">
    <property type="term" value="C:membrane"/>
    <property type="evidence" value="ECO:0007669"/>
    <property type="project" value="TreeGrafter"/>
</dbReference>
<dbReference type="OrthoDB" id="9775296at2"/>
<dbReference type="PANTHER" id="PTHR44196">
    <property type="entry name" value="DEHYDROGENASE/REDUCTASE SDR FAMILY MEMBER 7B"/>
    <property type="match status" value="1"/>
</dbReference>
<dbReference type="PROSITE" id="PS00061">
    <property type="entry name" value="ADH_SHORT"/>
    <property type="match status" value="1"/>
</dbReference>
<accession>A0A3N4Q006</accession>
<evidence type="ECO:0000313" key="4">
    <source>
        <dbReference type="EMBL" id="RPE13538.1"/>
    </source>
</evidence>
<dbReference type="PANTHER" id="PTHR44196:SF1">
    <property type="entry name" value="DEHYDROGENASE_REDUCTASE SDR FAMILY MEMBER 7B"/>
    <property type="match status" value="1"/>
</dbReference>
<dbReference type="CDD" id="cd05233">
    <property type="entry name" value="SDR_c"/>
    <property type="match status" value="1"/>
</dbReference>
<protein>
    <submittedName>
        <fullName evidence="4">SDR family oxidoreductase</fullName>
    </submittedName>
</protein>
<evidence type="ECO:0000256" key="2">
    <source>
        <dbReference type="ARBA" id="ARBA00023002"/>
    </source>
</evidence>
<keyword evidence="2" id="KW-0560">Oxidoreductase</keyword>
<sequence length="235" mass="25183">MYAIITGASKGIGKAVAERLAAEGFDIAICARHADTLEAARAAVAAKRPGAKVLAEVVDMGKKEEVVAFGKKVTGVLGEAPAILVNNAGIFVPGAVHEEEEGHLENMMAVNLYSAYHLTRYLLPGMKAAGKGHIFNLCSTASHRAYPNGGSYSITKFALLGFSKNLREEMKPFGIKVTSVSPGPTWTASWQGFEGPRERLMEPGDVADMIWAAYNLSEQAVVEDIMMRPMLGDIE</sequence>
<dbReference type="Pfam" id="PF00106">
    <property type="entry name" value="adh_short"/>
    <property type="match status" value="1"/>
</dbReference>
<dbReference type="PRINTS" id="PR00081">
    <property type="entry name" value="GDHRDH"/>
</dbReference>
<dbReference type="InterPro" id="IPR036291">
    <property type="entry name" value="NAD(P)-bd_dom_sf"/>
</dbReference>
<proteinExistence type="inferred from homology"/>
<keyword evidence="5" id="KW-1185">Reference proteome</keyword>
<evidence type="ECO:0000313" key="5">
    <source>
        <dbReference type="Proteomes" id="UP000278351"/>
    </source>
</evidence>
<evidence type="ECO:0000256" key="1">
    <source>
        <dbReference type="ARBA" id="ARBA00006484"/>
    </source>
</evidence>
<dbReference type="InterPro" id="IPR002347">
    <property type="entry name" value="SDR_fam"/>
</dbReference>
<dbReference type="Proteomes" id="UP000278351">
    <property type="component" value="Unassembled WGS sequence"/>
</dbReference>
<reference evidence="4 5" key="1">
    <citation type="submission" date="2018-11" db="EMBL/GenBank/DDBJ databases">
        <title>Chitinophaga lutea sp.nov., isolate from arsenic contaminated soil.</title>
        <authorList>
            <person name="Zong Y."/>
        </authorList>
    </citation>
    <scope>NUCLEOTIDE SEQUENCE [LARGE SCALE GENOMIC DNA]</scope>
    <source>
        <strain evidence="4 5">ZY74</strain>
    </source>
</reference>
<evidence type="ECO:0000256" key="3">
    <source>
        <dbReference type="RuleBase" id="RU000363"/>
    </source>
</evidence>
<dbReference type="InterPro" id="IPR020904">
    <property type="entry name" value="Sc_DH/Rdtase_CS"/>
</dbReference>
<dbReference type="PRINTS" id="PR00080">
    <property type="entry name" value="SDRFAMILY"/>
</dbReference>
<dbReference type="Gene3D" id="3.40.50.720">
    <property type="entry name" value="NAD(P)-binding Rossmann-like Domain"/>
    <property type="match status" value="1"/>
</dbReference>
<organism evidence="4 5">
    <name type="scientific">Chitinophaga lutea</name>
    <dbReference type="NCBI Taxonomy" id="2488634"/>
    <lineage>
        <taxon>Bacteria</taxon>
        <taxon>Pseudomonadati</taxon>
        <taxon>Bacteroidota</taxon>
        <taxon>Chitinophagia</taxon>
        <taxon>Chitinophagales</taxon>
        <taxon>Chitinophagaceae</taxon>
        <taxon>Chitinophaga</taxon>
    </lineage>
</organism>
<dbReference type="AlphaFoldDB" id="A0A3N4Q006"/>
<dbReference type="SUPFAM" id="SSF51735">
    <property type="entry name" value="NAD(P)-binding Rossmann-fold domains"/>
    <property type="match status" value="1"/>
</dbReference>
<comment type="similarity">
    <text evidence="1 3">Belongs to the short-chain dehydrogenases/reductases (SDR) family.</text>
</comment>
<dbReference type="RefSeq" id="WP_123846057.1">
    <property type="nucleotide sequence ID" value="NZ_RPDH01000001.1"/>
</dbReference>
<gene>
    <name evidence="4" type="ORF">EGT74_08490</name>
</gene>